<accession>A0AAD7XSF4</accession>
<reference evidence="3" key="1">
    <citation type="submission" date="2023-01" db="EMBL/GenBank/DDBJ databases">
        <title>Metagenome sequencing of chrysophaentin producing Chrysophaeum taylorii.</title>
        <authorList>
            <person name="Davison J."/>
            <person name="Bewley C."/>
        </authorList>
    </citation>
    <scope>NUCLEOTIDE SEQUENCE</scope>
    <source>
        <strain evidence="3">NIES-1699</strain>
    </source>
</reference>
<dbReference type="InterPro" id="IPR007525">
    <property type="entry name" value="FrhB_FdhB_C"/>
</dbReference>
<dbReference type="PANTHER" id="PTHR31332">
    <property type="entry name" value="7-HYDROXYMETHYL CHLOROPHYLL A REDUCTASE, CHLOROPLASTIC"/>
    <property type="match status" value="1"/>
</dbReference>
<name>A0AAD7XSF4_9STRA</name>
<dbReference type="AlphaFoldDB" id="A0AAD7XSF4"/>
<dbReference type="PANTHER" id="PTHR31332:SF0">
    <property type="entry name" value="7-HYDROXYMETHYL CHLOROPHYLL A REDUCTASE, CHLOROPLASTIC"/>
    <property type="match status" value="1"/>
</dbReference>
<evidence type="ECO:0000259" key="2">
    <source>
        <dbReference type="Pfam" id="PF04432"/>
    </source>
</evidence>
<protein>
    <submittedName>
        <fullName evidence="3">Uncharacterized protein</fullName>
    </submittedName>
</protein>
<evidence type="ECO:0000259" key="1">
    <source>
        <dbReference type="Pfam" id="PF04422"/>
    </source>
</evidence>
<dbReference type="Proteomes" id="UP001230188">
    <property type="component" value="Unassembled WGS sequence"/>
</dbReference>
<evidence type="ECO:0000313" key="4">
    <source>
        <dbReference type="Proteomes" id="UP001230188"/>
    </source>
</evidence>
<proteinExistence type="predicted"/>
<keyword evidence="4" id="KW-1185">Reference proteome</keyword>
<dbReference type="InterPro" id="IPR045220">
    <property type="entry name" value="FRHB/FDHB/HCAR-like"/>
</dbReference>
<feature type="domain" description="Coenzyme F420 hydrogenase/dehydrogenase beta subunit N-terminal" evidence="1">
    <location>
        <begin position="181"/>
        <end position="256"/>
    </location>
</feature>
<dbReference type="Pfam" id="PF04422">
    <property type="entry name" value="FrhB_FdhB_N"/>
    <property type="match status" value="1"/>
</dbReference>
<feature type="domain" description="Coenzyme F420 hydrogenase/dehydrogenase beta subunit C-terminal" evidence="2">
    <location>
        <begin position="266"/>
        <end position="420"/>
    </location>
</feature>
<sequence length="540" mass="59095">MRCDAMLASTSTARISDVDDRLIARPTVAIPQQKICRYMQHAALSRSLKVFFAYGFYGDAHTGDAVDDVILKRTPGFNLAMFGSAAFVAAFASCVAGMRAPQPIPKGTPLERYPAKSLCSRCGLCDSSYIGKVKEACAFLGEGWGRTSQLEAATHGRQRNLDDETELYFGVTQALQLAKVRAERRPRDAGWTGIVTSIAAAALERGVVDAVIGVGRAGTGPYERMEPAPVLCRTPAEVLGRCPGVKPVLAPSLELLDQVARDNSIRRLLFLGVGCQVQAARALDLNLEELYVLGTNCADNVRSPDALKKFLRAVSQSPETAIGFEFMQDYTVHVKHVDGKRYERVPVFSLPSEQLKDVIAVSCYSCFDYVNSLADLVVGYMAAPDEGVQMTQHSQYYVVRNDRGRRLLELIADDLEVNELSRANDGASRIGFAKQVTEQDLETLFLGAKPKIWALPDWVARLAAKLLSLTGPSGLEFAKNSIDYHQLRNAIHLRVTTPQSAGIIPEHARRIEALHYPGFTDTLVKRYLTALETTHGPSTG</sequence>
<dbReference type="GO" id="GO:0052592">
    <property type="term" value="F:oxidoreductase activity, acting on CH or CH2 groups, with an iron-sulfur protein as acceptor"/>
    <property type="evidence" value="ECO:0007669"/>
    <property type="project" value="TreeGrafter"/>
</dbReference>
<comment type="caution">
    <text evidence="3">The sequence shown here is derived from an EMBL/GenBank/DDBJ whole genome shotgun (WGS) entry which is preliminary data.</text>
</comment>
<dbReference type="EMBL" id="JAQMWT010000139">
    <property type="protein sequence ID" value="KAJ8609488.1"/>
    <property type="molecule type" value="Genomic_DNA"/>
</dbReference>
<dbReference type="Pfam" id="PF04432">
    <property type="entry name" value="FrhB_FdhB_C"/>
    <property type="match status" value="1"/>
</dbReference>
<organism evidence="3 4">
    <name type="scientific">Chrysophaeum taylorii</name>
    <dbReference type="NCBI Taxonomy" id="2483200"/>
    <lineage>
        <taxon>Eukaryota</taxon>
        <taxon>Sar</taxon>
        <taxon>Stramenopiles</taxon>
        <taxon>Ochrophyta</taxon>
        <taxon>Pelagophyceae</taxon>
        <taxon>Pelagomonadales</taxon>
        <taxon>Pelagomonadaceae</taxon>
        <taxon>Chrysophaeum</taxon>
    </lineage>
</organism>
<dbReference type="InterPro" id="IPR007516">
    <property type="entry name" value="Co_F420_Hydgase/DH_bsu_N"/>
</dbReference>
<gene>
    <name evidence="3" type="ORF">CTAYLR_005441</name>
</gene>
<evidence type="ECO:0000313" key="3">
    <source>
        <dbReference type="EMBL" id="KAJ8609488.1"/>
    </source>
</evidence>